<evidence type="ECO:0000313" key="2">
    <source>
        <dbReference type="Proteomes" id="UP001062846"/>
    </source>
</evidence>
<accession>A0ACC0M867</accession>
<dbReference type="EMBL" id="CM046397">
    <property type="protein sequence ID" value="KAI8536618.1"/>
    <property type="molecule type" value="Genomic_DNA"/>
</dbReference>
<sequence length="74" mass="8308">MRTSNHRIIMVVSLASFASSCYCNTFLIDALFGSTSLPSSFDSMPMWGCRLTHHQDGSMKPTSLSLSRLLLYWT</sequence>
<comment type="caution">
    <text evidence="1">The sequence shown here is derived from an EMBL/GenBank/DDBJ whole genome shotgun (WGS) entry which is preliminary data.</text>
</comment>
<name>A0ACC0M867_RHOML</name>
<reference evidence="1" key="1">
    <citation type="submission" date="2022-02" db="EMBL/GenBank/DDBJ databases">
        <title>Plant Genome Project.</title>
        <authorList>
            <person name="Zhang R.-G."/>
        </authorList>
    </citation>
    <scope>NUCLEOTIDE SEQUENCE</scope>
    <source>
        <strain evidence="1">AT1</strain>
    </source>
</reference>
<dbReference type="Proteomes" id="UP001062846">
    <property type="component" value="Chromosome 10"/>
</dbReference>
<evidence type="ECO:0000313" key="1">
    <source>
        <dbReference type="EMBL" id="KAI8536618.1"/>
    </source>
</evidence>
<protein>
    <submittedName>
        <fullName evidence="1">Uncharacterized protein</fullName>
    </submittedName>
</protein>
<organism evidence="1 2">
    <name type="scientific">Rhododendron molle</name>
    <name type="common">Chinese azalea</name>
    <name type="synonym">Azalea mollis</name>
    <dbReference type="NCBI Taxonomy" id="49168"/>
    <lineage>
        <taxon>Eukaryota</taxon>
        <taxon>Viridiplantae</taxon>
        <taxon>Streptophyta</taxon>
        <taxon>Embryophyta</taxon>
        <taxon>Tracheophyta</taxon>
        <taxon>Spermatophyta</taxon>
        <taxon>Magnoliopsida</taxon>
        <taxon>eudicotyledons</taxon>
        <taxon>Gunneridae</taxon>
        <taxon>Pentapetalae</taxon>
        <taxon>asterids</taxon>
        <taxon>Ericales</taxon>
        <taxon>Ericaceae</taxon>
        <taxon>Ericoideae</taxon>
        <taxon>Rhodoreae</taxon>
        <taxon>Rhododendron</taxon>
    </lineage>
</organism>
<keyword evidence="2" id="KW-1185">Reference proteome</keyword>
<proteinExistence type="predicted"/>
<gene>
    <name evidence="1" type="ORF">RHMOL_Rhmol10G0271800</name>
</gene>